<dbReference type="EMBL" id="JANAVB010010198">
    <property type="protein sequence ID" value="KAJ6839173.1"/>
    <property type="molecule type" value="Genomic_DNA"/>
</dbReference>
<organism evidence="1 3">
    <name type="scientific">Iris pallida</name>
    <name type="common">Sweet iris</name>
    <dbReference type="NCBI Taxonomy" id="29817"/>
    <lineage>
        <taxon>Eukaryota</taxon>
        <taxon>Viridiplantae</taxon>
        <taxon>Streptophyta</taxon>
        <taxon>Embryophyta</taxon>
        <taxon>Tracheophyta</taxon>
        <taxon>Spermatophyta</taxon>
        <taxon>Magnoliopsida</taxon>
        <taxon>Liliopsida</taxon>
        <taxon>Asparagales</taxon>
        <taxon>Iridaceae</taxon>
        <taxon>Iridoideae</taxon>
        <taxon>Irideae</taxon>
        <taxon>Iris</taxon>
    </lineage>
</organism>
<accession>A0AAX6G6C3</accession>
<dbReference type="Proteomes" id="UP001140949">
    <property type="component" value="Unassembled WGS sequence"/>
</dbReference>
<reference evidence="1" key="2">
    <citation type="submission" date="2023-04" db="EMBL/GenBank/DDBJ databases">
        <authorList>
            <person name="Bruccoleri R.E."/>
            <person name="Oakeley E.J."/>
            <person name="Faust A.-M."/>
            <person name="Dessus-Babus S."/>
            <person name="Altorfer M."/>
            <person name="Burckhardt D."/>
            <person name="Oertli M."/>
            <person name="Naumann U."/>
            <person name="Petersen F."/>
            <person name="Wong J."/>
        </authorList>
    </citation>
    <scope>NUCLEOTIDE SEQUENCE</scope>
    <source>
        <strain evidence="1">GSM-AAB239-AS_SAM_17_03QT</strain>
        <tissue evidence="1">Leaf</tissue>
    </source>
</reference>
<evidence type="ECO:0000313" key="2">
    <source>
        <dbReference type="EMBL" id="KAJ6839173.1"/>
    </source>
</evidence>
<evidence type="ECO:0000313" key="1">
    <source>
        <dbReference type="EMBL" id="KAJ6824284.1"/>
    </source>
</evidence>
<reference evidence="1" key="1">
    <citation type="journal article" date="2023" name="GigaByte">
        <title>Genome assembly of the bearded iris, Iris pallida Lam.</title>
        <authorList>
            <person name="Bruccoleri R.E."/>
            <person name="Oakeley E.J."/>
            <person name="Faust A.M.E."/>
            <person name="Altorfer M."/>
            <person name="Dessus-Babus S."/>
            <person name="Burckhardt D."/>
            <person name="Oertli M."/>
            <person name="Naumann U."/>
            <person name="Petersen F."/>
            <person name="Wong J."/>
        </authorList>
    </citation>
    <scope>NUCLEOTIDE SEQUENCE</scope>
    <source>
        <strain evidence="1">GSM-AAB239-AS_SAM_17_03QT</strain>
    </source>
</reference>
<comment type="caution">
    <text evidence="1">The sequence shown here is derived from an EMBL/GenBank/DDBJ whole genome shotgun (WGS) entry which is preliminary data.</text>
</comment>
<proteinExistence type="predicted"/>
<gene>
    <name evidence="1" type="ORF">M6B38_102775</name>
    <name evidence="2" type="ORF">M6B38_315825</name>
</gene>
<dbReference type="GO" id="GO:0016779">
    <property type="term" value="F:nucleotidyltransferase activity"/>
    <property type="evidence" value="ECO:0007669"/>
    <property type="project" value="UniProtKB-KW"/>
</dbReference>
<protein>
    <submittedName>
        <fullName evidence="1">Phosphatidate cytidylyltransferase</fullName>
    </submittedName>
</protein>
<dbReference type="AlphaFoldDB" id="A0AAX6G6C3"/>
<keyword evidence="1" id="KW-0548">Nucleotidyltransferase</keyword>
<evidence type="ECO:0000313" key="3">
    <source>
        <dbReference type="Proteomes" id="UP001140949"/>
    </source>
</evidence>
<sequence length="92" mass="10997">MISATNLMCSCLVSRFTTEKLKYSFWLLGFMWFILTLKKMSKYQFNQYAWTHMILLMENAIDQVISKKDLGGFHWCIICHNVLRLCDHVFIH</sequence>
<keyword evidence="3" id="KW-1185">Reference proteome</keyword>
<name>A0AAX6G6C3_IRIPA</name>
<dbReference type="EMBL" id="JANAVB010022320">
    <property type="protein sequence ID" value="KAJ6824284.1"/>
    <property type="molecule type" value="Genomic_DNA"/>
</dbReference>
<keyword evidence="1" id="KW-0808">Transferase</keyword>